<dbReference type="AlphaFoldDB" id="X1D3R6"/>
<accession>X1D3R6</accession>
<organism evidence="1">
    <name type="scientific">marine sediment metagenome</name>
    <dbReference type="NCBI Taxonomy" id="412755"/>
    <lineage>
        <taxon>unclassified sequences</taxon>
        <taxon>metagenomes</taxon>
        <taxon>ecological metagenomes</taxon>
    </lineage>
</organism>
<comment type="caution">
    <text evidence="1">The sequence shown here is derived from an EMBL/GenBank/DDBJ whole genome shotgun (WGS) entry which is preliminary data.</text>
</comment>
<dbReference type="EMBL" id="BART01026676">
    <property type="protein sequence ID" value="GAG99762.1"/>
    <property type="molecule type" value="Genomic_DNA"/>
</dbReference>
<name>X1D3R6_9ZZZZ</name>
<proteinExistence type="predicted"/>
<protein>
    <submittedName>
        <fullName evidence="1">Uncharacterized protein</fullName>
    </submittedName>
</protein>
<evidence type="ECO:0000313" key="1">
    <source>
        <dbReference type="EMBL" id="GAG99762.1"/>
    </source>
</evidence>
<gene>
    <name evidence="1" type="ORF">S01H4_47503</name>
</gene>
<reference evidence="1" key="1">
    <citation type="journal article" date="2014" name="Front. Microbiol.">
        <title>High frequency of phylogenetically diverse reductive dehalogenase-homologous genes in deep subseafloor sedimentary metagenomes.</title>
        <authorList>
            <person name="Kawai M."/>
            <person name="Futagami T."/>
            <person name="Toyoda A."/>
            <person name="Takaki Y."/>
            <person name="Nishi S."/>
            <person name="Hori S."/>
            <person name="Arai W."/>
            <person name="Tsubouchi T."/>
            <person name="Morono Y."/>
            <person name="Uchiyama I."/>
            <person name="Ito T."/>
            <person name="Fujiyama A."/>
            <person name="Inagaki F."/>
            <person name="Takami H."/>
        </authorList>
    </citation>
    <scope>NUCLEOTIDE SEQUENCE</scope>
    <source>
        <strain evidence="1">Expedition CK06-06</strain>
    </source>
</reference>
<sequence length="36" mass="4324">MFKKLYLKHKFDKLHLTLGRQPISWSFGSMLNPVDF</sequence>
<feature type="non-terminal residue" evidence="1">
    <location>
        <position position="36"/>
    </location>
</feature>